<dbReference type="GO" id="GO:0052855">
    <property type="term" value="F:ADP-dependent NAD(P)H-hydrate dehydratase activity"/>
    <property type="evidence" value="ECO:0007669"/>
    <property type="project" value="UniProtKB-UniRule"/>
</dbReference>
<dbReference type="PIRSF" id="PIRSF017184">
    <property type="entry name" value="Nnr"/>
    <property type="match status" value="1"/>
</dbReference>
<dbReference type="CDD" id="cd01171">
    <property type="entry name" value="YXKO-related"/>
    <property type="match status" value="1"/>
</dbReference>
<evidence type="ECO:0000256" key="11">
    <source>
        <dbReference type="ARBA" id="ARBA00023235"/>
    </source>
</evidence>
<dbReference type="NCBIfam" id="TIGR00196">
    <property type="entry name" value="yjeF_cterm"/>
    <property type="match status" value="1"/>
</dbReference>
<feature type="domain" description="YjeF N-terminal" evidence="20">
    <location>
        <begin position="10"/>
        <end position="206"/>
    </location>
</feature>
<evidence type="ECO:0000256" key="14">
    <source>
        <dbReference type="ARBA" id="ARBA00025153"/>
    </source>
</evidence>
<dbReference type="PROSITE" id="PS51385">
    <property type="entry name" value="YJEF_N"/>
    <property type="match status" value="1"/>
</dbReference>
<dbReference type="Proteomes" id="UP000523000">
    <property type="component" value="Unassembled WGS sequence"/>
</dbReference>
<comment type="similarity">
    <text evidence="3 18">In the N-terminal section; belongs to the NnrE/AIBP family.</text>
</comment>
<keyword evidence="21" id="KW-0808">Transferase</keyword>
<comment type="similarity">
    <text evidence="4 18">In the C-terminal section; belongs to the NnrD/CARKD family.</text>
</comment>
<dbReference type="SUPFAM" id="SSF64153">
    <property type="entry name" value="YjeF N-terminal domain-like"/>
    <property type="match status" value="1"/>
</dbReference>
<feature type="binding site" evidence="17">
    <location>
        <position position="322"/>
    </location>
    <ligand>
        <name>(6S)-NADPHX</name>
        <dbReference type="ChEBI" id="CHEBI:64076"/>
    </ligand>
</feature>
<comment type="function">
    <text evidence="14 18">Bifunctional enzyme that catalyzes the epimerization of the S- and R-forms of NAD(P)HX and the dehydration of the S-form of NAD(P)HX at the expense of ADP, which is converted to AMP. This allows the repair of both epimers of NAD(P)HX, a damaged form of NAD(P)H that is a result of enzymatic or heat-dependent hydration.</text>
</comment>
<keyword evidence="12 17" id="KW-0456">Lyase</keyword>
<keyword evidence="21" id="KW-0418">Kinase</keyword>
<dbReference type="RefSeq" id="WP_183509282.1">
    <property type="nucleotide sequence ID" value="NZ_BAABGK010000010.1"/>
</dbReference>
<evidence type="ECO:0000256" key="1">
    <source>
        <dbReference type="ARBA" id="ARBA00000013"/>
    </source>
</evidence>
<dbReference type="PROSITE" id="PS51383">
    <property type="entry name" value="YJEF_C_3"/>
    <property type="match status" value="1"/>
</dbReference>
<dbReference type="Gene3D" id="3.40.1190.20">
    <property type="match status" value="1"/>
</dbReference>
<evidence type="ECO:0000256" key="12">
    <source>
        <dbReference type="ARBA" id="ARBA00023239"/>
    </source>
</evidence>
<evidence type="ECO:0000256" key="9">
    <source>
        <dbReference type="ARBA" id="ARBA00022958"/>
    </source>
</evidence>
<comment type="catalytic activity">
    <reaction evidence="2 18">
        <text>(6R)-NADPHX = (6S)-NADPHX</text>
        <dbReference type="Rhea" id="RHEA:32227"/>
        <dbReference type="ChEBI" id="CHEBI:64076"/>
        <dbReference type="ChEBI" id="CHEBI:64077"/>
        <dbReference type="EC" id="5.1.99.6"/>
    </reaction>
</comment>
<evidence type="ECO:0000256" key="10">
    <source>
        <dbReference type="ARBA" id="ARBA00023027"/>
    </source>
</evidence>
<comment type="catalytic activity">
    <reaction evidence="1 18">
        <text>(6R)-NADHX = (6S)-NADHX</text>
        <dbReference type="Rhea" id="RHEA:32215"/>
        <dbReference type="ChEBI" id="CHEBI:64074"/>
        <dbReference type="ChEBI" id="CHEBI:64075"/>
        <dbReference type="EC" id="5.1.99.6"/>
    </reaction>
</comment>
<dbReference type="SUPFAM" id="SSF53613">
    <property type="entry name" value="Ribokinase-like"/>
    <property type="match status" value="1"/>
</dbReference>
<evidence type="ECO:0000256" key="3">
    <source>
        <dbReference type="ARBA" id="ARBA00006001"/>
    </source>
</evidence>
<keyword evidence="7 17" id="KW-0067">ATP-binding</keyword>
<comment type="cofactor">
    <cofactor evidence="18">
        <name>K(+)</name>
        <dbReference type="ChEBI" id="CHEBI:29103"/>
    </cofactor>
    <text evidence="18">Binds 1 potassium ion per subunit.</text>
</comment>
<dbReference type="PROSITE" id="PS01050">
    <property type="entry name" value="YJEF_C_2"/>
    <property type="match status" value="1"/>
</dbReference>
<dbReference type="InterPro" id="IPR029056">
    <property type="entry name" value="Ribokinase-like"/>
</dbReference>
<dbReference type="GO" id="GO:0046496">
    <property type="term" value="P:nicotinamide nucleotide metabolic process"/>
    <property type="evidence" value="ECO:0007669"/>
    <property type="project" value="UniProtKB-UniRule"/>
</dbReference>
<dbReference type="InterPro" id="IPR017953">
    <property type="entry name" value="Carbohydrate_kinase_pred_CS"/>
</dbReference>
<dbReference type="InterPro" id="IPR030677">
    <property type="entry name" value="Nnr"/>
</dbReference>
<evidence type="ECO:0000256" key="16">
    <source>
        <dbReference type="ARBA" id="ARBA00049209"/>
    </source>
</evidence>
<dbReference type="GO" id="GO:0110051">
    <property type="term" value="P:metabolite repair"/>
    <property type="evidence" value="ECO:0007669"/>
    <property type="project" value="TreeGrafter"/>
</dbReference>
<feature type="binding site" evidence="17">
    <location>
        <position position="437"/>
    </location>
    <ligand>
        <name>AMP</name>
        <dbReference type="ChEBI" id="CHEBI:456215"/>
    </ligand>
</feature>
<comment type="function">
    <text evidence="17">Catalyzes the dehydration of the S-form of NAD(P)HX at the expense of ADP, which is converted to AMP. Together with NAD(P)HX epimerase, which catalyzes the epimerization of the S- and R-forms, the enzyme allows the repair of both epimers of NAD(P)HX, a damaged form of NAD(P)H that is a result of enzymatic or heat-dependent hydration.</text>
</comment>
<dbReference type="AlphaFoldDB" id="A0A839QCS6"/>
<dbReference type="GO" id="GO:0052856">
    <property type="term" value="F:NAD(P)HX epimerase activity"/>
    <property type="evidence" value="ECO:0007669"/>
    <property type="project" value="UniProtKB-EC"/>
</dbReference>
<dbReference type="EMBL" id="JACHVS010000001">
    <property type="protein sequence ID" value="MBB2993929.1"/>
    <property type="molecule type" value="Genomic_DNA"/>
</dbReference>
<evidence type="ECO:0000256" key="8">
    <source>
        <dbReference type="ARBA" id="ARBA00022857"/>
    </source>
</evidence>
<sequence>MIPAYTGAQIRRAERPLLEAGQGPALMQSAAHALANQAVLELRDLYGRVYGSHVLGLIGPGNNGGDTLYALAALAPRGVRISVVLTGSTAHPEALAAFVRAGGRTAEASELDDLLERVDLLLDGVLGLGATRPVQLPRIPSDLRVLACDLPSGIDADTGAALGAVPGAHATVTFGALKTGLVVGDGHLAAGRIRVADIGLGRHLPEPEAWVLEDHDVSKILHSSDPGWRAGSVHKYRRGVLGLIAGSEAYPGAALLSAGAAVAAGLGMLRTHVPPAIGAALLAAAPEAVPLSATELKQLGVRSRRNDKSTTGRIGAWALGPGLDATDGNGALAHALASELPAVIDAGALSAVTPGAGEARWILTPHAGELSALLARTGLHIGAAEIAADPLRWARWTAVSYDAVVLLKGPATVCAGPDGYTVVSRSGGAELATAGSGDVLTGLLGSLLAAAGPHPDARTLVRLAAAAAYIHGRAGVLAAAGGPFGAATLLQTLPVALRDLGV</sequence>
<protein>
    <recommendedName>
        <fullName evidence="17">ADP-dependent (S)-NAD(P)H-hydrate dehydratase</fullName>
        <ecNumber evidence="17">4.2.1.136</ecNumber>
    </recommendedName>
    <alternativeName>
        <fullName evidence="17">ADP-dependent NAD(P)HX dehydratase</fullName>
    </alternativeName>
</protein>
<reference evidence="21 22" key="1">
    <citation type="submission" date="2020-08" db="EMBL/GenBank/DDBJ databases">
        <title>Sequencing the genomes of 1000 actinobacteria strains.</title>
        <authorList>
            <person name="Klenk H.-P."/>
        </authorList>
    </citation>
    <scope>NUCLEOTIDE SEQUENCE [LARGE SCALE GENOMIC DNA]</scope>
    <source>
        <strain evidence="21 22">DSM 22826</strain>
    </source>
</reference>
<comment type="catalytic activity">
    <reaction evidence="16 17 18">
        <text>(6S)-NADPHX + ADP = AMP + phosphate + NADPH + H(+)</text>
        <dbReference type="Rhea" id="RHEA:32235"/>
        <dbReference type="ChEBI" id="CHEBI:15378"/>
        <dbReference type="ChEBI" id="CHEBI:43474"/>
        <dbReference type="ChEBI" id="CHEBI:57783"/>
        <dbReference type="ChEBI" id="CHEBI:64076"/>
        <dbReference type="ChEBI" id="CHEBI:456215"/>
        <dbReference type="ChEBI" id="CHEBI:456216"/>
        <dbReference type="EC" id="4.2.1.136"/>
    </reaction>
</comment>
<dbReference type="Gene3D" id="3.40.50.10260">
    <property type="entry name" value="YjeF N-terminal domain"/>
    <property type="match status" value="1"/>
</dbReference>
<dbReference type="Pfam" id="PF03853">
    <property type="entry name" value="YjeF_N"/>
    <property type="match status" value="1"/>
</dbReference>
<comment type="subunit">
    <text evidence="17">Homotetramer.</text>
</comment>
<gene>
    <name evidence="17" type="primary">nnrD</name>
    <name evidence="21" type="ORF">E9229_000120</name>
</gene>
<dbReference type="InterPro" id="IPR036652">
    <property type="entry name" value="YjeF_N_dom_sf"/>
</dbReference>
<evidence type="ECO:0000256" key="15">
    <source>
        <dbReference type="ARBA" id="ARBA00048238"/>
    </source>
</evidence>
<evidence type="ECO:0000256" key="6">
    <source>
        <dbReference type="ARBA" id="ARBA00022741"/>
    </source>
</evidence>
<evidence type="ECO:0000313" key="22">
    <source>
        <dbReference type="Proteomes" id="UP000523000"/>
    </source>
</evidence>
<evidence type="ECO:0000256" key="4">
    <source>
        <dbReference type="ARBA" id="ARBA00009524"/>
    </source>
</evidence>
<keyword evidence="9 18" id="KW-0630">Potassium</keyword>
<keyword evidence="8 17" id="KW-0521">NADP</keyword>
<keyword evidence="13" id="KW-0511">Multifunctional enzyme</keyword>
<feature type="binding site" evidence="17">
    <location>
        <begin position="408"/>
        <end position="412"/>
    </location>
    <ligand>
        <name>AMP</name>
        <dbReference type="ChEBI" id="CHEBI:456215"/>
    </ligand>
</feature>
<evidence type="ECO:0000256" key="13">
    <source>
        <dbReference type="ARBA" id="ARBA00023268"/>
    </source>
</evidence>
<evidence type="ECO:0000256" key="2">
    <source>
        <dbReference type="ARBA" id="ARBA00000909"/>
    </source>
</evidence>
<keyword evidence="6 17" id="KW-0547">Nucleotide-binding</keyword>
<evidence type="ECO:0000256" key="7">
    <source>
        <dbReference type="ARBA" id="ARBA00022840"/>
    </source>
</evidence>
<keyword evidence="5 18" id="KW-0479">Metal-binding</keyword>
<dbReference type="InterPro" id="IPR000631">
    <property type="entry name" value="CARKD"/>
</dbReference>
<dbReference type="PANTHER" id="PTHR12592">
    <property type="entry name" value="ATP-DEPENDENT (S)-NAD(P)H-HYDRATE DEHYDRATASE FAMILY MEMBER"/>
    <property type="match status" value="1"/>
</dbReference>
<keyword evidence="11 18" id="KW-0413">Isomerase</keyword>
<organism evidence="21 22">
    <name type="scientific">Paeniglutamicibacter cryotolerans</name>
    <dbReference type="NCBI Taxonomy" id="670079"/>
    <lineage>
        <taxon>Bacteria</taxon>
        <taxon>Bacillati</taxon>
        <taxon>Actinomycetota</taxon>
        <taxon>Actinomycetes</taxon>
        <taxon>Micrococcales</taxon>
        <taxon>Micrococcaceae</taxon>
        <taxon>Paeniglutamicibacter</taxon>
    </lineage>
</organism>
<evidence type="ECO:0000259" key="19">
    <source>
        <dbReference type="PROSITE" id="PS51383"/>
    </source>
</evidence>
<proteinExistence type="inferred from homology"/>
<evidence type="ECO:0000256" key="18">
    <source>
        <dbReference type="PIRNR" id="PIRNR017184"/>
    </source>
</evidence>
<evidence type="ECO:0000256" key="17">
    <source>
        <dbReference type="HAMAP-Rule" id="MF_01965"/>
    </source>
</evidence>
<comment type="cofactor">
    <cofactor evidence="17">
        <name>Mg(2+)</name>
        <dbReference type="ChEBI" id="CHEBI:18420"/>
    </cofactor>
</comment>
<evidence type="ECO:0000259" key="20">
    <source>
        <dbReference type="PROSITE" id="PS51385"/>
    </source>
</evidence>
<dbReference type="EC" id="4.2.1.136" evidence="17"/>
<feature type="binding site" evidence="17">
    <location>
        <position position="253"/>
    </location>
    <ligand>
        <name>(6S)-NADPHX</name>
        <dbReference type="ChEBI" id="CHEBI:64076"/>
    </ligand>
</feature>
<accession>A0A839QCS6</accession>
<name>A0A839QCS6_9MICC</name>
<dbReference type="GO" id="GO:0005524">
    <property type="term" value="F:ATP binding"/>
    <property type="evidence" value="ECO:0007669"/>
    <property type="project" value="UniProtKB-UniRule"/>
</dbReference>
<keyword evidence="10 17" id="KW-0520">NAD</keyword>
<comment type="caution">
    <text evidence="21">The sequence shown here is derived from an EMBL/GenBank/DDBJ whole genome shotgun (WGS) entry which is preliminary data.</text>
</comment>
<evidence type="ECO:0000313" key="21">
    <source>
        <dbReference type="EMBL" id="MBB2993929.1"/>
    </source>
</evidence>
<comment type="similarity">
    <text evidence="17">Belongs to the NnrD/CARKD family.</text>
</comment>
<dbReference type="HAMAP" id="MF_01965">
    <property type="entry name" value="NADHX_dehydratase"/>
    <property type="match status" value="1"/>
</dbReference>
<comment type="catalytic activity">
    <reaction evidence="15 17 18">
        <text>(6S)-NADHX + ADP = AMP + phosphate + NADH + H(+)</text>
        <dbReference type="Rhea" id="RHEA:32223"/>
        <dbReference type="ChEBI" id="CHEBI:15378"/>
        <dbReference type="ChEBI" id="CHEBI:43474"/>
        <dbReference type="ChEBI" id="CHEBI:57945"/>
        <dbReference type="ChEBI" id="CHEBI:64074"/>
        <dbReference type="ChEBI" id="CHEBI:456215"/>
        <dbReference type="ChEBI" id="CHEBI:456216"/>
        <dbReference type="EC" id="4.2.1.136"/>
    </reaction>
</comment>
<keyword evidence="22" id="KW-1185">Reference proteome</keyword>
<feature type="binding site" evidence="17">
    <location>
        <position position="366"/>
    </location>
    <ligand>
        <name>(6S)-NADPHX</name>
        <dbReference type="ChEBI" id="CHEBI:64076"/>
    </ligand>
</feature>
<evidence type="ECO:0000256" key="5">
    <source>
        <dbReference type="ARBA" id="ARBA00022723"/>
    </source>
</evidence>
<feature type="domain" description="YjeF C-terminal" evidence="19">
    <location>
        <begin position="218"/>
        <end position="500"/>
    </location>
</feature>
<dbReference type="Pfam" id="PF01256">
    <property type="entry name" value="Carb_kinase"/>
    <property type="match status" value="1"/>
</dbReference>
<dbReference type="GO" id="GO:0016301">
    <property type="term" value="F:kinase activity"/>
    <property type="evidence" value="ECO:0007669"/>
    <property type="project" value="UniProtKB-KW"/>
</dbReference>
<dbReference type="InterPro" id="IPR004443">
    <property type="entry name" value="YjeF_N_dom"/>
</dbReference>
<feature type="binding site" evidence="17">
    <location>
        <position position="438"/>
    </location>
    <ligand>
        <name>(6S)-NADPHX</name>
        <dbReference type="ChEBI" id="CHEBI:64076"/>
    </ligand>
</feature>
<dbReference type="GO" id="GO:0046872">
    <property type="term" value="F:metal ion binding"/>
    <property type="evidence" value="ECO:0007669"/>
    <property type="project" value="UniProtKB-UniRule"/>
</dbReference>
<dbReference type="PANTHER" id="PTHR12592:SF0">
    <property type="entry name" value="ATP-DEPENDENT (S)-NAD(P)H-HYDRATE DEHYDRATASE"/>
    <property type="match status" value="1"/>
</dbReference>